<dbReference type="Pfam" id="PF17919">
    <property type="entry name" value="RT_RNaseH_2"/>
    <property type="match status" value="1"/>
</dbReference>
<dbReference type="InterPro" id="IPR050951">
    <property type="entry name" value="Retrovirus_Pol_polyprotein"/>
</dbReference>
<evidence type="ECO:0000313" key="4">
    <source>
        <dbReference type="EMBL" id="KAK3251997.1"/>
    </source>
</evidence>
<dbReference type="InterPro" id="IPR043128">
    <property type="entry name" value="Rev_trsase/Diguanyl_cyclase"/>
</dbReference>
<dbReference type="PANTHER" id="PTHR37984:SF5">
    <property type="entry name" value="PROTEIN NYNRIN-LIKE"/>
    <property type="match status" value="1"/>
</dbReference>
<dbReference type="InterPro" id="IPR041588">
    <property type="entry name" value="Integrase_H2C2"/>
</dbReference>
<dbReference type="InterPro" id="IPR043502">
    <property type="entry name" value="DNA/RNA_pol_sf"/>
</dbReference>
<organism evidence="4 5">
    <name type="scientific">Cymbomonas tetramitiformis</name>
    <dbReference type="NCBI Taxonomy" id="36881"/>
    <lineage>
        <taxon>Eukaryota</taxon>
        <taxon>Viridiplantae</taxon>
        <taxon>Chlorophyta</taxon>
        <taxon>Pyramimonadophyceae</taxon>
        <taxon>Pyramimonadales</taxon>
        <taxon>Pyramimonadaceae</taxon>
        <taxon>Cymbomonas</taxon>
    </lineage>
</organism>
<keyword evidence="5" id="KW-1185">Reference proteome</keyword>
<dbReference type="Proteomes" id="UP001190700">
    <property type="component" value="Unassembled WGS sequence"/>
</dbReference>
<evidence type="ECO:0000256" key="1">
    <source>
        <dbReference type="ARBA" id="ARBA00023268"/>
    </source>
</evidence>
<keyword evidence="1" id="KW-0511">Multifunctional enzyme</keyword>
<feature type="domain" description="Reverse transcriptase/retrotransposon-derived protein RNase H-like" evidence="2">
    <location>
        <begin position="11"/>
        <end position="91"/>
    </location>
</feature>
<protein>
    <recommendedName>
        <fullName evidence="6">Reverse transcriptase/retrotransposon-derived protein RNase H-like domain-containing protein</fullName>
    </recommendedName>
</protein>
<dbReference type="SUPFAM" id="SSF56672">
    <property type="entry name" value="DNA/RNA polymerases"/>
    <property type="match status" value="1"/>
</dbReference>
<proteinExistence type="predicted"/>
<evidence type="ECO:0000313" key="5">
    <source>
        <dbReference type="Proteomes" id="UP001190700"/>
    </source>
</evidence>
<dbReference type="Gene3D" id="1.10.340.70">
    <property type="match status" value="1"/>
</dbReference>
<dbReference type="GO" id="GO:0003824">
    <property type="term" value="F:catalytic activity"/>
    <property type="evidence" value="ECO:0007669"/>
    <property type="project" value="UniProtKB-KW"/>
</dbReference>
<evidence type="ECO:0000259" key="3">
    <source>
        <dbReference type="Pfam" id="PF17921"/>
    </source>
</evidence>
<dbReference type="Gene3D" id="3.30.70.270">
    <property type="match status" value="1"/>
</dbReference>
<dbReference type="PANTHER" id="PTHR37984">
    <property type="entry name" value="PROTEIN CBG26694"/>
    <property type="match status" value="1"/>
</dbReference>
<accession>A0AAE0CDR6</accession>
<name>A0AAE0CDR6_9CHLO</name>
<gene>
    <name evidence="4" type="ORF">CYMTET_38688</name>
</gene>
<feature type="domain" description="Integrase zinc-binding" evidence="3">
    <location>
        <begin position="315"/>
        <end position="373"/>
    </location>
</feature>
<dbReference type="InterPro" id="IPR041577">
    <property type="entry name" value="RT_RNaseH_2"/>
</dbReference>
<dbReference type="Pfam" id="PF17921">
    <property type="entry name" value="Integrase_H2C2"/>
    <property type="match status" value="1"/>
</dbReference>
<sequence>MITKNEVEWRWGPEQQWAFEDLKAALVEAPVLALPNVKAAGADGSAPFVMQTDASGVALGGVLMQDGGEGLKVIAYESRQFSAAEQTYHTVSGAGYGVPTRGPGELQVDHPGADPLTEVTADAGGVQVKHSGADLPMEVTACAGGVQADSLSRQVSSPHDSDHLSIEAVLRTYVQEWRQDPENTSAVATSRATPHSALFKGADGVLQNLPWSVLVVHDAPSSRSRPQRIRHQRVPPPVIDTGRAAEVRDARGTATGGEVLEALRSSDYTRDGPLRALREQVQAAIHHSTKHVPIVGEVLWRVSAGHYQLVLGEDSPLREIVFREAHDSLAAAGHTGRDKTLERVLRRFWWENASDDVGAWVSSWPTCQAAKPRSSYPDGLLNPHSIPSRN</sequence>
<evidence type="ECO:0000259" key="2">
    <source>
        <dbReference type="Pfam" id="PF17919"/>
    </source>
</evidence>
<reference evidence="4 5" key="1">
    <citation type="journal article" date="2015" name="Genome Biol. Evol.">
        <title>Comparative Genomics of a Bacterivorous Green Alga Reveals Evolutionary Causalities and Consequences of Phago-Mixotrophic Mode of Nutrition.</title>
        <authorList>
            <person name="Burns J.A."/>
            <person name="Paasch A."/>
            <person name="Narechania A."/>
            <person name="Kim E."/>
        </authorList>
    </citation>
    <scope>NUCLEOTIDE SEQUENCE [LARGE SCALE GENOMIC DNA]</scope>
    <source>
        <strain evidence="4 5">PLY_AMNH</strain>
    </source>
</reference>
<evidence type="ECO:0008006" key="6">
    <source>
        <dbReference type="Google" id="ProtNLM"/>
    </source>
</evidence>
<dbReference type="EMBL" id="LGRX02025673">
    <property type="protein sequence ID" value="KAK3251997.1"/>
    <property type="molecule type" value="Genomic_DNA"/>
</dbReference>
<dbReference type="AlphaFoldDB" id="A0AAE0CDR6"/>
<comment type="caution">
    <text evidence="4">The sequence shown here is derived from an EMBL/GenBank/DDBJ whole genome shotgun (WGS) entry which is preliminary data.</text>
</comment>